<dbReference type="InterPro" id="IPR011659">
    <property type="entry name" value="WD40"/>
</dbReference>
<keyword evidence="5" id="KW-0132">Cell division</keyword>
<feature type="domain" description="TolB N-terminal" evidence="6">
    <location>
        <begin position="22"/>
        <end position="124"/>
    </location>
</feature>
<dbReference type="InterPro" id="IPR011042">
    <property type="entry name" value="6-blade_b-propeller_TolB-like"/>
</dbReference>
<proteinExistence type="inferred from homology"/>
<keyword evidence="8" id="KW-1185">Reference proteome</keyword>
<gene>
    <name evidence="5 7" type="primary">tolB</name>
    <name evidence="7" type="ORF">I6N98_14615</name>
</gene>
<evidence type="ECO:0000313" key="7">
    <source>
        <dbReference type="EMBL" id="QQD17571.1"/>
    </source>
</evidence>
<dbReference type="AlphaFoldDB" id="A0A7T4UPF5"/>
<dbReference type="Gene3D" id="2.120.10.30">
    <property type="entry name" value="TolB, C-terminal domain"/>
    <property type="match status" value="1"/>
</dbReference>
<dbReference type="HAMAP" id="MF_00671">
    <property type="entry name" value="TolB"/>
    <property type="match status" value="1"/>
</dbReference>
<comment type="similarity">
    <text evidence="2 5">Belongs to the TolB family.</text>
</comment>
<evidence type="ECO:0000256" key="5">
    <source>
        <dbReference type="HAMAP-Rule" id="MF_00671"/>
    </source>
</evidence>
<dbReference type="KEGG" id="snan:I6N98_14615"/>
<keyword evidence="5" id="KW-0131">Cell cycle</keyword>
<dbReference type="EMBL" id="CP066167">
    <property type="protein sequence ID" value="QQD17571.1"/>
    <property type="molecule type" value="Genomic_DNA"/>
</dbReference>
<dbReference type="InterPro" id="IPR014167">
    <property type="entry name" value="Tol-Pal_TolB"/>
</dbReference>
<dbReference type="GO" id="GO:0051301">
    <property type="term" value="P:cell division"/>
    <property type="evidence" value="ECO:0007669"/>
    <property type="project" value="UniProtKB-UniRule"/>
</dbReference>
<dbReference type="SUPFAM" id="SSF69304">
    <property type="entry name" value="Tricorn protease N-terminal domain"/>
    <property type="match status" value="1"/>
</dbReference>
<comment type="subunit">
    <text evidence="5">The Tol-Pal system is composed of five core proteins: the inner membrane proteins TolA, TolQ and TolR, the periplasmic protein TolB and the outer membrane protein Pal. They form a network linking the inner and outer membranes and the peptidoglycan layer.</text>
</comment>
<evidence type="ECO:0000256" key="1">
    <source>
        <dbReference type="ARBA" id="ARBA00004418"/>
    </source>
</evidence>
<sequence>MSMRAVLLLILVLLGPLARAELTIEVNQGNDDPVPIAIVPFAWKPGLTVAEDIAAIVESDLHRSGLFRPLSRADMLSRPASAEEVYFRDWKSLGVDYVLVGQLGVSGTDNLVARYQLLDVNTQRVILTGTDLSRASRPRYLAHTIADRVYEQLTNVRGAFRTQLLYVSAVREGDARFRFRLLQSDIDGANEKVLLDTKEPILAPTWAPDGNRIAYVSFETSRPAIYLQNLSTGKREQITSFTGINGSPAFSPNGDQMAMVLSKDGSPDIYVMDLATRKLRRITTHFAIDTEPAWMPDGKHLVFTSDRGGKPQIYKVELATGYVERVTFEGDYNARARVLPDNLGLVMVHRSNGNFHIAVQDFKRDRVEVLTTTELDESPSVAPNASMLLYATKHNGKGVLAAVSVDGGVKYRLPSKFGEVREPAWSPYLEE</sequence>
<protein>
    <recommendedName>
        <fullName evidence="5">Tol-Pal system protein TolB</fullName>
    </recommendedName>
</protein>
<dbReference type="RefSeq" id="WP_198569070.1">
    <property type="nucleotide sequence ID" value="NZ_CP066167.1"/>
</dbReference>
<reference evidence="7 8" key="1">
    <citation type="submission" date="2020-12" db="EMBL/GenBank/DDBJ databases">
        <authorList>
            <person name="Shan Y."/>
        </authorList>
    </citation>
    <scope>NUCLEOTIDE SEQUENCE [LARGE SCALE GENOMIC DNA]</scope>
    <source>
        <strain evidence="8">csc3.9</strain>
    </source>
</reference>
<dbReference type="Pfam" id="PF04052">
    <property type="entry name" value="TolB_N"/>
    <property type="match status" value="1"/>
</dbReference>
<evidence type="ECO:0000256" key="3">
    <source>
        <dbReference type="ARBA" id="ARBA00022729"/>
    </source>
</evidence>
<comment type="subcellular location">
    <subcellularLocation>
        <location evidence="1 5">Periplasm</location>
    </subcellularLocation>
</comment>
<dbReference type="GO" id="GO:0017038">
    <property type="term" value="P:protein import"/>
    <property type="evidence" value="ECO:0007669"/>
    <property type="project" value="InterPro"/>
</dbReference>
<evidence type="ECO:0000313" key="8">
    <source>
        <dbReference type="Proteomes" id="UP000596063"/>
    </source>
</evidence>
<dbReference type="Proteomes" id="UP000596063">
    <property type="component" value="Chromosome"/>
</dbReference>
<evidence type="ECO:0000259" key="6">
    <source>
        <dbReference type="Pfam" id="PF04052"/>
    </source>
</evidence>
<dbReference type="Gene3D" id="3.40.50.10070">
    <property type="entry name" value="TolB, N-terminal domain"/>
    <property type="match status" value="1"/>
</dbReference>
<evidence type="ECO:0000256" key="2">
    <source>
        <dbReference type="ARBA" id="ARBA00009820"/>
    </source>
</evidence>
<dbReference type="PANTHER" id="PTHR36842">
    <property type="entry name" value="PROTEIN TOLB HOMOLOG"/>
    <property type="match status" value="1"/>
</dbReference>
<accession>A0A7T4UPF5</accession>
<keyword evidence="3 5" id="KW-0732">Signal</keyword>
<dbReference type="InterPro" id="IPR007195">
    <property type="entry name" value="TolB_N"/>
</dbReference>
<name>A0A7T4UPF5_9GAMM</name>
<dbReference type="GO" id="GO:0042597">
    <property type="term" value="C:periplasmic space"/>
    <property type="evidence" value="ECO:0007669"/>
    <property type="project" value="UniProtKB-SubCell"/>
</dbReference>
<keyword evidence="4 5" id="KW-0574">Periplasm</keyword>
<dbReference type="Pfam" id="PF07676">
    <property type="entry name" value="PD40"/>
    <property type="match status" value="3"/>
</dbReference>
<comment type="function">
    <text evidence="5">Part of the Tol-Pal system, which plays a role in outer membrane invagination during cell division and is important for maintaining outer membrane integrity.</text>
</comment>
<dbReference type="NCBIfam" id="TIGR02800">
    <property type="entry name" value="propeller_TolB"/>
    <property type="match status" value="1"/>
</dbReference>
<organism evidence="7 8">
    <name type="scientific">Spongiibacter nanhainus</name>
    <dbReference type="NCBI Taxonomy" id="2794344"/>
    <lineage>
        <taxon>Bacteria</taxon>
        <taxon>Pseudomonadati</taxon>
        <taxon>Pseudomonadota</taxon>
        <taxon>Gammaproteobacteria</taxon>
        <taxon>Cellvibrionales</taxon>
        <taxon>Spongiibacteraceae</taxon>
        <taxon>Spongiibacter</taxon>
    </lineage>
</organism>
<dbReference type="PANTHER" id="PTHR36842:SF1">
    <property type="entry name" value="PROTEIN TOLB"/>
    <property type="match status" value="1"/>
</dbReference>
<evidence type="ECO:0000256" key="4">
    <source>
        <dbReference type="ARBA" id="ARBA00022764"/>
    </source>
</evidence>
<dbReference type="SUPFAM" id="SSF52964">
    <property type="entry name" value="TolB, N-terminal domain"/>
    <property type="match status" value="1"/>
</dbReference>